<gene>
    <name evidence="5" type="ORF">THRCLA_20039</name>
</gene>
<sequence>MSCWRIKDDVGTASVVSIALERIAKSPLNQYQIDQFTRYLSDVNWLSTAADLRVVIASEAEWLRVELPIRLKLTIEQVLGEWDPIISVALPIAESCTIEENTQNYSWKCIKCSYVNKYEDSFCEMCYEHYSVSVPQVIDMMPSAPEMDDLPSEQPPTDCFPPPAPEIINTIDIDAESERFKAMAFALEPDPEKLKIHSKKQLPVYIRSLGLT</sequence>
<keyword evidence="1" id="KW-0479">Metal-binding</keyword>
<dbReference type="SUPFAM" id="SSF90209">
    <property type="entry name" value="Ran binding protein zinc finger-like"/>
    <property type="match status" value="1"/>
</dbReference>
<evidence type="ECO:0000259" key="4">
    <source>
        <dbReference type="PROSITE" id="PS01358"/>
    </source>
</evidence>
<dbReference type="Proteomes" id="UP000243217">
    <property type="component" value="Unassembled WGS sequence"/>
</dbReference>
<reference evidence="5 6" key="1">
    <citation type="journal article" date="2014" name="Genome Biol. Evol.">
        <title>The secreted proteins of Achlya hypogyna and Thraustotheca clavata identify the ancestral oomycete secretome and reveal gene acquisitions by horizontal gene transfer.</title>
        <authorList>
            <person name="Misner I."/>
            <person name="Blouin N."/>
            <person name="Leonard G."/>
            <person name="Richards T.A."/>
            <person name="Lane C.E."/>
        </authorList>
    </citation>
    <scope>NUCLEOTIDE SEQUENCE [LARGE SCALE GENOMIC DNA]</scope>
    <source>
        <strain evidence="5 6">ATCC 34112</strain>
    </source>
</reference>
<feature type="domain" description="RanBP2-type" evidence="4">
    <location>
        <begin position="107"/>
        <end position="126"/>
    </location>
</feature>
<dbReference type="InterPro" id="IPR001876">
    <property type="entry name" value="Znf_RanBP2"/>
</dbReference>
<comment type="caution">
    <text evidence="5">The sequence shown here is derived from an EMBL/GenBank/DDBJ whole genome shotgun (WGS) entry which is preliminary data.</text>
</comment>
<evidence type="ECO:0000313" key="5">
    <source>
        <dbReference type="EMBL" id="OQS07882.1"/>
    </source>
</evidence>
<keyword evidence="6" id="KW-1185">Reference proteome</keyword>
<evidence type="ECO:0000256" key="1">
    <source>
        <dbReference type="ARBA" id="ARBA00022723"/>
    </source>
</evidence>
<dbReference type="PROSITE" id="PS01358">
    <property type="entry name" value="ZF_RANBP2_1"/>
    <property type="match status" value="1"/>
</dbReference>
<protein>
    <recommendedName>
        <fullName evidence="4">RanBP2-type domain-containing protein</fullName>
    </recommendedName>
</protein>
<evidence type="ECO:0000256" key="3">
    <source>
        <dbReference type="ARBA" id="ARBA00022833"/>
    </source>
</evidence>
<dbReference type="OrthoDB" id="71257at2759"/>
<proteinExistence type="predicted"/>
<keyword evidence="3" id="KW-0862">Zinc</keyword>
<evidence type="ECO:0000256" key="2">
    <source>
        <dbReference type="ARBA" id="ARBA00022771"/>
    </source>
</evidence>
<dbReference type="AlphaFoldDB" id="A0A1W0AC69"/>
<dbReference type="InterPro" id="IPR036443">
    <property type="entry name" value="Znf_RanBP2_sf"/>
</dbReference>
<evidence type="ECO:0000313" key="6">
    <source>
        <dbReference type="Proteomes" id="UP000243217"/>
    </source>
</evidence>
<organism evidence="5 6">
    <name type="scientific">Thraustotheca clavata</name>
    <dbReference type="NCBI Taxonomy" id="74557"/>
    <lineage>
        <taxon>Eukaryota</taxon>
        <taxon>Sar</taxon>
        <taxon>Stramenopiles</taxon>
        <taxon>Oomycota</taxon>
        <taxon>Saprolegniomycetes</taxon>
        <taxon>Saprolegniales</taxon>
        <taxon>Achlyaceae</taxon>
        <taxon>Thraustotheca</taxon>
    </lineage>
</organism>
<name>A0A1W0AC69_9STRA</name>
<dbReference type="Gene3D" id="2.30.30.380">
    <property type="entry name" value="Zn-finger domain of Sec23/24"/>
    <property type="match status" value="1"/>
</dbReference>
<keyword evidence="2" id="KW-0863">Zinc-finger</keyword>
<accession>A0A1W0AC69</accession>
<dbReference type="GO" id="GO:0008270">
    <property type="term" value="F:zinc ion binding"/>
    <property type="evidence" value="ECO:0007669"/>
    <property type="project" value="UniProtKB-KW"/>
</dbReference>
<dbReference type="EMBL" id="JNBS01000043">
    <property type="protein sequence ID" value="OQS07882.1"/>
    <property type="molecule type" value="Genomic_DNA"/>
</dbReference>